<dbReference type="Pfam" id="PF13558">
    <property type="entry name" value="SbcC_Walker_B"/>
    <property type="match status" value="1"/>
</dbReference>
<feature type="coiled-coil region" evidence="3">
    <location>
        <begin position="514"/>
        <end position="579"/>
    </location>
</feature>
<dbReference type="InterPro" id="IPR027417">
    <property type="entry name" value="P-loop_NTPase"/>
</dbReference>
<evidence type="ECO:0000313" key="6">
    <source>
        <dbReference type="Proteomes" id="UP000658720"/>
    </source>
</evidence>
<comment type="subunit">
    <text evidence="2 3">Heterodimer of SbcC and SbcD.</text>
</comment>
<dbReference type="EMBL" id="JADEVV010000054">
    <property type="protein sequence ID" value="MBE9255226.1"/>
    <property type="molecule type" value="Genomic_DNA"/>
</dbReference>
<reference evidence="5 6" key="1">
    <citation type="submission" date="2020-10" db="EMBL/GenBank/DDBJ databases">
        <authorList>
            <person name="Castelo-Branco R."/>
            <person name="Eusebio N."/>
            <person name="Adriana R."/>
            <person name="Vieira A."/>
            <person name="Brugerolle De Fraissinette N."/>
            <person name="Rezende De Castro R."/>
            <person name="Schneider M.P."/>
            <person name="Vasconcelos V."/>
            <person name="Leao P.N."/>
        </authorList>
    </citation>
    <scope>NUCLEOTIDE SEQUENCE [LARGE SCALE GENOMIC DNA]</scope>
    <source>
        <strain evidence="5 6">LEGE 00031</strain>
    </source>
</reference>
<keyword evidence="3 5" id="KW-0269">Exonuclease</keyword>
<feature type="domain" description="Rad50/SbcC-type AAA" evidence="4">
    <location>
        <begin position="5"/>
        <end position="198"/>
    </location>
</feature>
<evidence type="ECO:0000259" key="4">
    <source>
        <dbReference type="Pfam" id="PF13476"/>
    </source>
</evidence>
<organism evidence="5 6">
    <name type="scientific">Synechocystis salina LEGE 00031</name>
    <dbReference type="NCBI Taxonomy" id="1828736"/>
    <lineage>
        <taxon>Bacteria</taxon>
        <taxon>Bacillati</taxon>
        <taxon>Cyanobacteriota</taxon>
        <taxon>Cyanophyceae</taxon>
        <taxon>Synechococcales</taxon>
        <taxon>Merismopediaceae</taxon>
        <taxon>Synechocystis</taxon>
    </lineage>
</organism>
<feature type="coiled-coil region" evidence="3">
    <location>
        <begin position="725"/>
        <end position="835"/>
    </location>
</feature>
<evidence type="ECO:0000256" key="3">
    <source>
        <dbReference type="RuleBase" id="RU363070"/>
    </source>
</evidence>
<comment type="caution">
    <text evidence="5">The sequence shown here is derived from an EMBL/GenBank/DDBJ whole genome shotgun (WGS) entry which is preliminary data.</text>
</comment>
<keyword evidence="3" id="KW-0540">Nuclease</keyword>
<keyword evidence="3" id="KW-0378">Hydrolase</keyword>
<keyword evidence="3" id="KW-0255">Endonuclease</keyword>
<gene>
    <name evidence="3 5" type="primary">sbcC</name>
    <name evidence="5" type="ORF">IQ217_15565</name>
</gene>
<evidence type="ECO:0000256" key="1">
    <source>
        <dbReference type="ARBA" id="ARBA00006930"/>
    </source>
</evidence>
<protein>
    <recommendedName>
        <fullName evidence="3">Nuclease SbcCD subunit C</fullName>
    </recommendedName>
</protein>
<dbReference type="PANTHER" id="PTHR32114:SF2">
    <property type="entry name" value="ABC TRANSPORTER ABCH.3"/>
    <property type="match status" value="1"/>
</dbReference>
<accession>A0ABR9VV58</accession>
<feature type="coiled-coil region" evidence="3">
    <location>
        <begin position="394"/>
        <end position="487"/>
    </location>
</feature>
<dbReference type="Gene3D" id="3.40.50.300">
    <property type="entry name" value="P-loop containing nucleotide triphosphate hydrolases"/>
    <property type="match status" value="2"/>
</dbReference>
<dbReference type="NCBIfam" id="TIGR00618">
    <property type="entry name" value="sbcc"/>
    <property type="match status" value="1"/>
</dbReference>
<dbReference type="PANTHER" id="PTHR32114">
    <property type="entry name" value="ABC TRANSPORTER ABCH.3"/>
    <property type="match status" value="1"/>
</dbReference>
<dbReference type="Gene3D" id="1.10.287.510">
    <property type="entry name" value="Helix hairpin bin"/>
    <property type="match status" value="1"/>
</dbReference>
<dbReference type="Proteomes" id="UP000658720">
    <property type="component" value="Unassembled WGS sequence"/>
</dbReference>
<name>A0ABR9VV58_9SYNC</name>
<dbReference type="InterPro" id="IPR004592">
    <property type="entry name" value="SbcC_gammaproteobac_type"/>
</dbReference>
<dbReference type="InterPro" id="IPR038729">
    <property type="entry name" value="Rad50/SbcC_AAA"/>
</dbReference>
<comment type="function">
    <text evidence="3">SbcCD cleaves DNA hairpin structures. These structures can inhibit DNA replication and are intermediates in certain DNA recombination reactions. The complex acts as a 3'-&gt;5' double strand exonuclease that can open hairpins. It also has a 5' single-strand endonuclease activity.</text>
</comment>
<comment type="similarity">
    <text evidence="1 3">Belongs to the SMC family. SbcC subfamily.</text>
</comment>
<dbReference type="RefSeq" id="WP_190596698.1">
    <property type="nucleotide sequence ID" value="NZ_JADEVV010000054.1"/>
</dbReference>
<dbReference type="SUPFAM" id="SSF52540">
    <property type="entry name" value="P-loop containing nucleoside triphosphate hydrolases"/>
    <property type="match status" value="2"/>
</dbReference>
<sequence>MVPQQLILKNFLSYQNVSLDFRGLHTACICGANGAGKSSLLEAITWAIWGKCRAESEDDVLHNGTDQVRVDFEFISNNQTYRIIRSRQRGRSSVTEFQIKSGDHFRTLSAKGLRATQEKITTTLKLDYETFVNSAYLRQGRADEFMLRKPSERKQILADLLKLDQYELLATRAKDISKEAKGKINILNERLQILEQDLNQRPDVVANQEKLTAEIKVVQAQQEQTQWQLQQLQTSQNQRQQWQKQAGWQERQCQELTTEIARLQNQNEEIAQQCQKLELLLEQEAVIQTNFQRYQNLQSQEAELAKDFQQYQNLQQQRQDLEQQLQRQENELARQTEQQLLRLEHLDKQLAELQPILAQQQDIEVELGKLKTAKQKLSQLDNLQHQVAPLLQRRSVLQADLERARAQCQAQLEQRQAIAKQLQIAIAAIPDQRRAFQALDEEISQLKNKQVYLKRVEEKGQERGHFKERLQENQRLFEKQLRELEQKLSLLDIPGATCPLCEQGLDGHYHQQVIEKTDHQCQELRNQIWILKEQITLADQELAILRNEYREIADGLSNLEQLLQHYGQMEAELEKSGENHERLVDLNEQIADLELSLNQGTFAASLQLELAVLEQELTSLAYDEQTHALARSTVDQLRKGEIRHAKFREAQAKHKQLMADRPGLEEKLLALRSQLQSLGTSSPLHQQWQQAEAVLSQLNYNSETHQQLLGELRRQQSWQLRHQELEQARQQLPILVQRAQEYRELIGDRQQALGERQRELAQLEEQIRQYADHGEQIQLLEQELGQRRQQLDNLLAKKGGLEQLLIQIDTLQGEYEETKQQFNQAQKQFRIHEELSKAFGKNGIQAMMIENILPQLEAETNYILARLTGNQHHIQFVTQKEGKSSTKRKPKMIDTLDILIADAQGTRPYETYSGGEAFRINFSIRLALAKLLAQRSGTALQLLIIDEGFGTQDADGCDRLVAAITAIASDFACILTVTHMPQFKEAFQQRIEVNKTEFGSQLAIVS</sequence>
<evidence type="ECO:0000256" key="2">
    <source>
        <dbReference type="ARBA" id="ARBA00011322"/>
    </source>
</evidence>
<keyword evidence="3" id="KW-0233">DNA recombination</keyword>
<keyword evidence="3" id="KW-0175">Coiled coil</keyword>
<proteinExistence type="inferred from homology"/>
<dbReference type="SUPFAM" id="SSF75712">
    <property type="entry name" value="Rad50 coiled-coil Zn hook"/>
    <property type="match status" value="1"/>
</dbReference>
<keyword evidence="3" id="KW-0235">DNA replication</keyword>
<dbReference type="Pfam" id="PF13476">
    <property type="entry name" value="AAA_23"/>
    <property type="match status" value="1"/>
</dbReference>
<dbReference type="GO" id="GO:0004527">
    <property type="term" value="F:exonuclease activity"/>
    <property type="evidence" value="ECO:0007669"/>
    <property type="project" value="UniProtKB-KW"/>
</dbReference>
<evidence type="ECO:0000313" key="5">
    <source>
        <dbReference type="EMBL" id="MBE9255226.1"/>
    </source>
</evidence>
<feature type="coiled-coil region" evidence="3">
    <location>
        <begin position="246"/>
        <end position="338"/>
    </location>
</feature>
<keyword evidence="6" id="KW-1185">Reference proteome</keyword>